<accession>A0AAF0R9W0</accession>
<reference evidence="1" key="1">
    <citation type="submission" date="2023-08" db="EMBL/GenBank/DDBJ databases">
        <title>A de novo genome assembly of Solanum verrucosum Schlechtendal, a Mexican diploid species geographically isolated from the other diploid A-genome species in potato relatives.</title>
        <authorList>
            <person name="Hosaka K."/>
        </authorList>
    </citation>
    <scope>NUCLEOTIDE SEQUENCE</scope>
    <source>
        <tissue evidence="1">Young leaves</tissue>
    </source>
</reference>
<proteinExistence type="predicted"/>
<dbReference type="AlphaFoldDB" id="A0AAF0R9W0"/>
<dbReference type="EMBL" id="CP133618">
    <property type="protein sequence ID" value="WMV36392.1"/>
    <property type="molecule type" value="Genomic_DNA"/>
</dbReference>
<evidence type="ECO:0000313" key="2">
    <source>
        <dbReference type="Proteomes" id="UP001234989"/>
    </source>
</evidence>
<keyword evidence="2" id="KW-1185">Reference proteome</keyword>
<evidence type="ECO:0000313" key="1">
    <source>
        <dbReference type="EMBL" id="WMV36392.1"/>
    </source>
</evidence>
<organism evidence="1 2">
    <name type="scientific">Solanum verrucosum</name>
    <dbReference type="NCBI Taxonomy" id="315347"/>
    <lineage>
        <taxon>Eukaryota</taxon>
        <taxon>Viridiplantae</taxon>
        <taxon>Streptophyta</taxon>
        <taxon>Embryophyta</taxon>
        <taxon>Tracheophyta</taxon>
        <taxon>Spermatophyta</taxon>
        <taxon>Magnoliopsida</taxon>
        <taxon>eudicotyledons</taxon>
        <taxon>Gunneridae</taxon>
        <taxon>Pentapetalae</taxon>
        <taxon>asterids</taxon>
        <taxon>lamiids</taxon>
        <taxon>Solanales</taxon>
        <taxon>Solanaceae</taxon>
        <taxon>Solanoideae</taxon>
        <taxon>Solaneae</taxon>
        <taxon>Solanum</taxon>
    </lineage>
</organism>
<name>A0AAF0R9W0_SOLVR</name>
<sequence length="41" mass="4698">MKPASLKTSLRKENFKLPIDVTCANKTLSLTTIYFTLYSRC</sequence>
<protein>
    <submittedName>
        <fullName evidence="1">Uncharacterized protein</fullName>
    </submittedName>
</protein>
<dbReference type="Proteomes" id="UP001234989">
    <property type="component" value="Chromosome 7"/>
</dbReference>
<gene>
    <name evidence="1" type="ORF">MTR67_029777</name>
</gene>